<keyword evidence="2" id="KW-1185">Reference proteome</keyword>
<name>A0ACC1IRN3_9FUNG</name>
<comment type="caution">
    <text evidence="1">The sequence shown here is derived from an EMBL/GenBank/DDBJ whole genome shotgun (WGS) entry which is preliminary data.</text>
</comment>
<sequence>MSDDRRLVAVVTGANRGIGKAIVRRLLLQTSKPLIVYLTARNVDRGQAAFDELRHEQLKAEPQLRNELRFHQLDVADVDSIQPFIDYLRLMHGAQGVDVLINNAGGVVRDSSGVVRRCDADTAYRTVHMNYFTAVSVTSLVLPLMRPRGRVVFMVTALAHLGIFSGDLPKVLASDDLSLQGLHIIENGFVSSVGKGTFSAYGFPPMPFAVAKAGLIAYARMLARTFARDPRGLIFAAVCPGYVRTDMTGPYAPLTPDQGAETPVYVALADDEKRLYRHNGGLWKHKKPLKW</sequence>
<evidence type="ECO:0000313" key="1">
    <source>
        <dbReference type="EMBL" id="KAJ1899609.1"/>
    </source>
</evidence>
<dbReference type="EMBL" id="JANBPG010000140">
    <property type="protein sequence ID" value="KAJ1899609.1"/>
    <property type="molecule type" value="Genomic_DNA"/>
</dbReference>
<gene>
    <name evidence="1" type="ORF">LPJ66_002005</name>
</gene>
<dbReference type="Proteomes" id="UP001150581">
    <property type="component" value="Unassembled WGS sequence"/>
</dbReference>
<protein>
    <submittedName>
        <fullName evidence="1">Uncharacterized protein</fullName>
    </submittedName>
</protein>
<proteinExistence type="predicted"/>
<organism evidence="1 2">
    <name type="scientific">Kickxella alabastrina</name>
    <dbReference type="NCBI Taxonomy" id="61397"/>
    <lineage>
        <taxon>Eukaryota</taxon>
        <taxon>Fungi</taxon>
        <taxon>Fungi incertae sedis</taxon>
        <taxon>Zoopagomycota</taxon>
        <taxon>Kickxellomycotina</taxon>
        <taxon>Kickxellomycetes</taxon>
        <taxon>Kickxellales</taxon>
        <taxon>Kickxellaceae</taxon>
        <taxon>Kickxella</taxon>
    </lineage>
</organism>
<accession>A0ACC1IRN3</accession>
<reference evidence="1" key="1">
    <citation type="submission" date="2022-07" db="EMBL/GenBank/DDBJ databases">
        <title>Phylogenomic reconstructions and comparative analyses of Kickxellomycotina fungi.</title>
        <authorList>
            <person name="Reynolds N.K."/>
            <person name="Stajich J.E."/>
            <person name="Barry K."/>
            <person name="Grigoriev I.V."/>
            <person name="Crous P."/>
            <person name="Smith M.E."/>
        </authorList>
    </citation>
    <scope>NUCLEOTIDE SEQUENCE</scope>
    <source>
        <strain evidence="1">Benny 63K</strain>
    </source>
</reference>
<evidence type="ECO:0000313" key="2">
    <source>
        <dbReference type="Proteomes" id="UP001150581"/>
    </source>
</evidence>